<gene>
    <name evidence="1" type="ORF">LIER_42548</name>
</gene>
<dbReference type="AlphaFoldDB" id="A0AAV3NIG7"/>
<evidence type="ECO:0000313" key="2">
    <source>
        <dbReference type="Proteomes" id="UP001454036"/>
    </source>
</evidence>
<dbReference type="EMBL" id="BAABME010029901">
    <property type="protein sequence ID" value="GAA0138692.1"/>
    <property type="molecule type" value="Genomic_DNA"/>
</dbReference>
<keyword evidence="2" id="KW-1185">Reference proteome</keyword>
<name>A0AAV3NIG7_LITER</name>
<evidence type="ECO:0008006" key="3">
    <source>
        <dbReference type="Google" id="ProtNLM"/>
    </source>
</evidence>
<comment type="caution">
    <text evidence="1">The sequence shown here is derived from an EMBL/GenBank/DDBJ whole genome shotgun (WGS) entry which is preliminary data.</text>
</comment>
<evidence type="ECO:0000313" key="1">
    <source>
        <dbReference type="EMBL" id="GAA0138692.1"/>
    </source>
</evidence>
<dbReference type="InterPro" id="IPR052929">
    <property type="entry name" value="RNase_H-like_EbsB-rel"/>
</dbReference>
<reference evidence="1 2" key="1">
    <citation type="submission" date="2024-01" db="EMBL/GenBank/DDBJ databases">
        <title>The complete chloroplast genome sequence of Lithospermum erythrorhizon: insights into the phylogenetic relationship among Boraginaceae species and the maternal lineages of purple gromwells.</title>
        <authorList>
            <person name="Okada T."/>
            <person name="Watanabe K."/>
        </authorList>
    </citation>
    <scope>NUCLEOTIDE SEQUENCE [LARGE SCALE GENOMIC DNA]</scope>
</reference>
<dbReference type="Proteomes" id="UP001454036">
    <property type="component" value="Unassembled WGS sequence"/>
</dbReference>
<dbReference type="PANTHER" id="PTHR47074:SF11">
    <property type="entry name" value="REVERSE TRANSCRIPTASE-LIKE PROTEIN"/>
    <property type="match status" value="1"/>
</dbReference>
<organism evidence="1 2">
    <name type="scientific">Lithospermum erythrorhizon</name>
    <name type="common">Purple gromwell</name>
    <name type="synonym">Lithospermum officinale var. erythrorhizon</name>
    <dbReference type="NCBI Taxonomy" id="34254"/>
    <lineage>
        <taxon>Eukaryota</taxon>
        <taxon>Viridiplantae</taxon>
        <taxon>Streptophyta</taxon>
        <taxon>Embryophyta</taxon>
        <taxon>Tracheophyta</taxon>
        <taxon>Spermatophyta</taxon>
        <taxon>Magnoliopsida</taxon>
        <taxon>eudicotyledons</taxon>
        <taxon>Gunneridae</taxon>
        <taxon>Pentapetalae</taxon>
        <taxon>asterids</taxon>
        <taxon>lamiids</taxon>
        <taxon>Boraginales</taxon>
        <taxon>Boraginaceae</taxon>
        <taxon>Boraginoideae</taxon>
        <taxon>Lithospermeae</taxon>
        <taxon>Lithospermum</taxon>
    </lineage>
</organism>
<dbReference type="PANTHER" id="PTHR47074">
    <property type="entry name" value="BNAC02G40300D PROTEIN"/>
    <property type="match status" value="1"/>
</dbReference>
<proteinExistence type="predicted"/>
<protein>
    <recommendedName>
        <fullName evidence="3">RNase H type-1 domain-containing protein</fullName>
    </recommendedName>
</protein>
<accession>A0AAV3NIG7</accession>
<sequence>MALYLRTGGKVGSKSGTLGLVDLTDAQAVGREVINHQWRKPETGYMKVNIDAAFYKTTMSGAIGVVGRDDCGKFGVLFPLECHIEQKAPEEVANITGDILFLARHMDVKFQYVPRVSNNVAHEVAHWDMAD</sequence>